<dbReference type="AlphaFoldDB" id="A0A0Z8GCM8"/>
<evidence type="ECO:0000313" key="2">
    <source>
        <dbReference type="Proteomes" id="UP000073200"/>
    </source>
</evidence>
<organism evidence="1 2">
    <name type="scientific">Streptococcus suis</name>
    <dbReference type="NCBI Taxonomy" id="1307"/>
    <lineage>
        <taxon>Bacteria</taxon>
        <taxon>Bacillati</taxon>
        <taxon>Bacillota</taxon>
        <taxon>Bacilli</taxon>
        <taxon>Lactobacillales</taxon>
        <taxon>Streptococcaceae</taxon>
        <taxon>Streptococcus</taxon>
    </lineage>
</organism>
<accession>A0A0Z8GCM8</accession>
<dbReference type="Proteomes" id="UP000073200">
    <property type="component" value="Unassembled WGS sequence"/>
</dbReference>
<protein>
    <submittedName>
        <fullName evidence="1">Uncharacterized protein</fullName>
    </submittedName>
</protein>
<sequence>MHSESFFLKIETFLKRIEEFYLKWKGKMEVILI</sequence>
<evidence type="ECO:0000313" key="1">
    <source>
        <dbReference type="EMBL" id="CYU96336.1"/>
    </source>
</evidence>
<dbReference type="EMBL" id="FIHG01000006">
    <property type="protein sequence ID" value="CYU96336.1"/>
    <property type="molecule type" value="Genomic_DNA"/>
</dbReference>
<gene>
    <name evidence="1" type="ORF">ERS132421_01195</name>
</gene>
<proteinExistence type="predicted"/>
<reference evidence="1 2" key="1">
    <citation type="submission" date="2016-02" db="EMBL/GenBank/DDBJ databases">
        <authorList>
            <consortium name="Pathogen Informatics"/>
        </authorList>
    </citation>
    <scope>NUCLEOTIDE SEQUENCE [LARGE SCALE GENOMIC DNA]</scope>
    <source>
        <strain evidence="1 2">LSS59</strain>
    </source>
</reference>
<name>A0A0Z8GCM8_STRSU</name>